<dbReference type="GO" id="GO:0016020">
    <property type="term" value="C:membrane"/>
    <property type="evidence" value="ECO:0007669"/>
    <property type="project" value="TreeGrafter"/>
</dbReference>
<dbReference type="RefSeq" id="XP_010907695.1">
    <property type="nucleotide sequence ID" value="XM_010909393.1"/>
</dbReference>
<evidence type="ECO:0000256" key="4">
    <source>
        <dbReference type="SAM" id="Phobius"/>
    </source>
</evidence>
<evidence type="ECO:0000256" key="2">
    <source>
        <dbReference type="ARBA" id="ARBA00022771"/>
    </source>
</evidence>
<keyword evidence="6" id="KW-1185">Reference proteome</keyword>
<accession>A0A6I9QDR7</accession>
<dbReference type="SMART" id="SM00744">
    <property type="entry name" value="RINGv"/>
    <property type="match status" value="1"/>
</dbReference>
<organism evidence="6 7">
    <name type="scientific">Elaeis guineensis var. tenera</name>
    <name type="common">Oil palm</name>
    <dbReference type="NCBI Taxonomy" id="51953"/>
    <lineage>
        <taxon>Eukaryota</taxon>
        <taxon>Viridiplantae</taxon>
        <taxon>Streptophyta</taxon>
        <taxon>Embryophyta</taxon>
        <taxon>Tracheophyta</taxon>
        <taxon>Spermatophyta</taxon>
        <taxon>Magnoliopsida</taxon>
        <taxon>Liliopsida</taxon>
        <taxon>Arecaceae</taxon>
        <taxon>Arecoideae</taxon>
        <taxon>Cocoseae</taxon>
        <taxon>Elaeidinae</taxon>
        <taxon>Elaeis</taxon>
    </lineage>
</organism>
<dbReference type="GeneID" id="105034300"/>
<keyword evidence="3" id="KW-0862">Zinc</keyword>
<reference evidence="7" key="1">
    <citation type="submission" date="2025-08" db="UniProtKB">
        <authorList>
            <consortium name="RefSeq"/>
        </authorList>
    </citation>
    <scope>IDENTIFICATION</scope>
</reference>
<dbReference type="Proteomes" id="UP000504607">
    <property type="component" value="Unplaced"/>
</dbReference>
<dbReference type="PANTHER" id="PTHR23012:SF176">
    <property type="entry name" value="OS01G0894600 PROTEIN"/>
    <property type="match status" value="1"/>
</dbReference>
<dbReference type="Pfam" id="PF12428">
    <property type="entry name" value="DUF3675"/>
    <property type="match status" value="1"/>
</dbReference>
<dbReference type="InterPro" id="IPR022143">
    <property type="entry name" value="DUF3675"/>
</dbReference>
<keyword evidence="1" id="KW-0479">Metal-binding</keyword>
<dbReference type="OrthoDB" id="264354at2759"/>
<dbReference type="Pfam" id="PF12906">
    <property type="entry name" value="RINGv"/>
    <property type="match status" value="1"/>
</dbReference>
<dbReference type="SUPFAM" id="SSF57850">
    <property type="entry name" value="RING/U-box"/>
    <property type="match status" value="1"/>
</dbReference>
<dbReference type="KEGG" id="egu:105034300"/>
<sequence>MVGDIMVCVDRIIAPACLEAGNGGGGGYGAPAVDVGVGKEGSSEKKKANSKKREGEGVVTECRICQEEGEESEMEAPCACNGTLKFAHRKCIQRWCNKKGDITCEICNQVYSPGYSLAQKGASSDAMAIDIRRSWGTQIDLHDSHFLAIAAAEQELLRAEYEDYAAANTSGIACCRSVALILMLLLLVRHVNMIARDIGLVQDVSAFFNASLQFAGLFLPCYVIAHSCYLIQRRRRRQV</sequence>
<dbReference type="GO" id="GO:0008270">
    <property type="term" value="F:zinc ion binding"/>
    <property type="evidence" value="ECO:0007669"/>
    <property type="project" value="UniProtKB-KW"/>
</dbReference>
<dbReference type="InterPro" id="IPR013083">
    <property type="entry name" value="Znf_RING/FYVE/PHD"/>
</dbReference>
<keyword evidence="4" id="KW-0812">Transmembrane</keyword>
<keyword evidence="4" id="KW-0472">Membrane</keyword>
<feature type="transmembrane region" description="Helical" evidence="4">
    <location>
        <begin position="164"/>
        <end position="187"/>
    </location>
</feature>
<dbReference type="PROSITE" id="PS51292">
    <property type="entry name" value="ZF_RING_CH"/>
    <property type="match status" value="1"/>
</dbReference>
<proteinExistence type="predicted"/>
<gene>
    <name evidence="7" type="primary">LOC105034300</name>
</gene>
<name>A0A6I9QDR7_ELAGV</name>
<keyword evidence="4" id="KW-1133">Transmembrane helix</keyword>
<evidence type="ECO:0000256" key="1">
    <source>
        <dbReference type="ARBA" id="ARBA00022723"/>
    </source>
</evidence>
<dbReference type="Gene3D" id="3.30.40.10">
    <property type="entry name" value="Zinc/RING finger domain, C3HC4 (zinc finger)"/>
    <property type="match status" value="1"/>
</dbReference>
<keyword evidence="2" id="KW-0863">Zinc-finger</keyword>
<feature type="transmembrane region" description="Helical" evidence="4">
    <location>
        <begin position="207"/>
        <end position="231"/>
    </location>
</feature>
<dbReference type="AlphaFoldDB" id="A0A6I9QDR7"/>
<dbReference type="GO" id="GO:0004842">
    <property type="term" value="F:ubiquitin-protein transferase activity"/>
    <property type="evidence" value="ECO:0007669"/>
    <property type="project" value="TreeGrafter"/>
</dbReference>
<dbReference type="PANTHER" id="PTHR23012">
    <property type="entry name" value="RING/FYVE/PHD ZINC FINGER DOMAIN-CONTAINING"/>
    <property type="match status" value="1"/>
</dbReference>
<evidence type="ECO:0000259" key="5">
    <source>
        <dbReference type="PROSITE" id="PS51292"/>
    </source>
</evidence>
<evidence type="ECO:0000313" key="6">
    <source>
        <dbReference type="Proteomes" id="UP000504607"/>
    </source>
</evidence>
<evidence type="ECO:0000256" key="3">
    <source>
        <dbReference type="ARBA" id="ARBA00022833"/>
    </source>
</evidence>
<dbReference type="InterPro" id="IPR033275">
    <property type="entry name" value="MARCH-like"/>
</dbReference>
<evidence type="ECO:0000313" key="7">
    <source>
        <dbReference type="RefSeq" id="XP_010907695.1"/>
    </source>
</evidence>
<dbReference type="GO" id="GO:0016567">
    <property type="term" value="P:protein ubiquitination"/>
    <property type="evidence" value="ECO:0007669"/>
    <property type="project" value="TreeGrafter"/>
</dbReference>
<protein>
    <submittedName>
        <fullName evidence="7">Uncharacterized protein LOC105034300 isoform X2</fullName>
    </submittedName>
</protein>
<feature type="domain" description="RING-CH-type" evidence="5">
    <location>
        <begin position="54"/>
        <end position="114"/>
    </location>
</feature>
<dbReference type="InterPro" id="IPR011016">
    <property type="entry name" value="Znf_RING-CH"/>
</dbReference>
<dbReference type="InParanoid" id="A0A6I9QDR7"/>